<dbReference type="RefSeq" id="WP_413279657.1">
    <property type="nucleotide sequence ID" value="NZ_JBHFNT010000203.1"/>
</dbReference>
<keyword evidence="2" id="KW-1185">Reference proteome</keyword>
<accession>A0ABV4WQE0</accession>
<gene>
    <name evidence="1" type="ORF">ACE1CA_22490</name>
</gene>
<evidence type="ECO:0000313" key="1">
    <source>
        <dbReference type="EMBL" id="MFB2837305.1"/>
    </source>
</evidence>
<comment type="caution">
    <text evidence="1">The sequence shown here is derived from an EMBL/GenBank/DDBJ whole genome shotgun (WGS) entry which is preliminary data.</text>
</comment>
<evidence type="ECO:0000313" key="2">
    <source>
        <dbReference type="Proteomes" id="UP001576780"/>
    </source>
</evidence>
<sequence>MLSYALINGVSMRPRQNIIDLFSTFIQFNADRFSGWVTEPKLYRSMENRSFQIQQSEGSENFWVLYWYKLLQLESNKLSVLHLTAYLQEPCYWVAEKTSKSFGSNQYTLSDCFQIAIANIDTVLKGYNPTQGFPLKNYASAIFSSTIRNLLRDRL</sequence>
<proteinExistence type="predicted"/>
<protein>
    <recommendedName>
        <fullName evidence="3">LAGLIDADG homing endonuclease</fullName>
    </recommendedName>
</protein>
<reference evidence="1 2" key="1">
    <citation type="submission" date="2024-09" db="EMBL/GenBank/DDBJ databases">
        <title>Floridaenema gen nov. (Aerosakkonemataceae, Aerosakkonematales ord. nov., Cyanobacteria) from benthic tropical and subtropical fresh waters, with the description of four new species.</title>
        <authorList>
            <person name="Moretto J.A."/>
            <person name="Berthold D.E."/>
            <person name="Lefler F.W."/>
            <person name="Huang I.-S."/>
            <person name="Laughinghouse H. IV."/>
        </authorList>
    </citation>
    <scope>NUCLEOTIDE SEQUENCE [LARGE SCALE GENOMIC DNA]</scope>
    <source>
        <strain evidence="1 2">BLCC-F167</strain>
    </source>
</reference>
<dbReference type="EMBL" id="JBHFNT010000203">
    <property type="protein sequence ID" value="MFB2837305.1"/>
    <property type="molecule type" value="Genomic_DNA"/>
</dbReference>
<name>A0ABV4WQE0_9CYAN</name>
<organism evidence="1 2">
    <name type="scientific">Floridaenema evergladense BLCC-F167</name>
    <dbReference type="NCBI Taxonomy" id="3153639"/>
    <lineage>
        <taxon>Bacteria</taxon>
        <taxon>Bacillati</taxon>
        <taxon>Cyanobacteriota</taxon>
        <taxon>Cyanophyceae</taxon>
        <taxon>Oscillatoriophycideae</taxon>
        <taxon>Aerosakkonematales</taxon>
        <taxon>Aerosakkonemataceae</taxon>
        <taxon>Floridanema</taxon>
        <taxon>Floridanema evergladense</taxon>
    </lineage>
</organism>
<dbReference type="Proteomes" id="UP001576780">
    <property type="component" value="Unassembled WGS sequence"/>
</dbReference>
<evidence type="ECO:0008006" key="3">
    <source>
        <dbReference type="Google" id="ProtNLM"/>
    </source>
</evidence>